<dbReference type="InterPro" id="IPR029058">
    <property type="entry name" value="AB_hydrolase_fold"/>
</dbReference>
<keyword evidence="3" id="KW-1185">Reference proteome</keyword>
<feature type="chain" id="PRO_5019119932" description="Alpha/Beta hydrolase protein" evidence="1">
    <location>
        <begin position="22"/>
        <end position="361"/>
    </location>
</feature>
<protein>
    <recommendedName>
        <fullName evidence="4">Alpha/Beta hydrolase protein</fullName>
    </recommendedName>
</protein>
<dbReference type="PANTHER" id="PTHR35560">
    <property type="entry name" value="BLL0132 PROTEIN"/>
    <property type="match status" value="1"/>
</dbReference>
<keyword evidence="1" id="KW-0732">Signal</keyword>
<evidence type="ECO:0008006" key="4">
    <source>
        <dbReference type="Google" id="ProtNLM"/>
    </source>
</evidence>
<name>A0A433D5I2_9FUNG</name>
<dbReference type="EMBL" id="RBNI01006320">
    <property type="protein sequence ID" value="RUP46106.1"/>
    <property type="molecule type" value="Genomic_DNA"/>
</dbReference>
<gene>
    <name evidence="2" type="ORF">BC936DRAFT_147352</name>
</gene>
<dbReference type="PANTHER" id="PTHR35560:SF3">
    <property type="entry name" value="PEPTIDASE S9 PROLYL OLIGOPEPTIDASE CATALYTIC DOMAIN-CONTAINING PROTEIN"/>
    <property type="match status" value="1"/>
</dbReference>
<comment type="caution">
    <text evidence="2">The sequence shown here is derived from an EMBL/GenBank/DDBJ whole genome shotgun (WGS) entry which is preliminary data.</text>
</comment>
<organism evidence="2 3">
    <name type="scientific">Jimgerdemannia flammicorona</name>
    <dbReference type="NCBI Taxonomy" id="994334"/>
    <lineage>
        <taxon>Eukaryota</taxon>
        <taxon>Fungi</taxon>
        <taxon>Fungi incertae sedis</taxon>
        <taxon>Mucoromycota</taxon>
        <taxon>Mucoromycotina</taxon>
        <taxon>Endogonomycetes</taxon>
        <taxon>Endogonales</taxon>
        <taxon>Endogonaceae</taxon>
        <taxon>Jimgerdemannia</taxon>
    </lineage>
</organism>
<dbReference type="SUPFAM" id="SSF53474">
    <property type="entry name" value="alpha/beta-Hydrolases"/>
    <property type="match status" value="1"/>
</dbReference>
<proteinExistence type="predicted"/>
<evidence type="ECO:0000313" key="3">
    <source>
        <dbReference type="Proteomes" id="UP000268093"/>
    </source>
</evidence>
<dbReference type="Gene3D" id="3.40.50.1820">
    <property type="entry name" value="alpha/beta hydrolase"/>
    <property type="match status" value="1"/>
</dbReference>
<dbReference type="Proteomes" id="UP000268093">
    <property type="component" value="Unassembled WGS sequence"/>
</dbReference>
<dbReference type="OrthoDB" id="5985073at2759"/>
<feature type="signal peptide" evidence="1">
    <location>
        <begin position="1"/>
        <end position="21"/>
    </location>
</feature>
<accession>A0A433D5I2</accession>
<evidence type="ECO:0000256" key="1">
    <source>
        <dbReference type="SAM" id="SignalP"/>
    </source>
</evidence>
<reference evidence="2 3" key="1">
    <citation type="journal article" date="2018" name="New Phytol.">
        <title>Phylogenomics of Endogonaceae and evolution of mycorrhizas within Mucoromycota.</title>
        <authorList>
            <person name="Chang Y."/>
            <person name="Desiro A."/>
            <person name="Na H."/>
            <person name="Sandor L."/>
            <person name="Lipzen A."/>
            <person name="Clum A."/>
            <person name="Barry K."/>
            <person name="Grigoriev I.V."/>
            <person name="Martin F.M."/>
            <person name="Stajich J.E."/>
            <person name="Smith M.E."/>
            <person name="Bonito G."/>
            <person name="Spatafora J.W."/>
        </authorList>
    </citation>
    <scope>NUCLEOTIDE SEQUENCE [LARGE SCALE GENOMIC DNA]</scope>
    <source>
        <strain evidence="2 3">GMNB39</strain>
    </source>
</reference>
<evidence type="ECO:0000313" key="2">
    <source>
        <dbReference type="EMBL" id="RUP46106.1"/>
    </source>
</evidence>
<sequence>MERGNIALCIILVAAVYVVVGAHLNPTGRYYIDDITGYKFPYYANLDLSTENSSVTKLILVIHGGQRNAIDYYNLLYNIAQSTNTLPKTAIVAPHFLCWKDNPTLDVLSFDCDGWLRGLASVNKDTIYSFTVLDWLLIAGAMRFPHLTEIIVVGHSAGGQTVQRYGASTTKGITEVLRVPVKYVVVNPGTYMYLDDKRLSHSAHHQLKYRCPALSGSSLCNFTASDFVGPYWRVGSCPEYNSGKYGLENSEGYIRNVPANTIIQRYPSRNFTYLLGDLDVKLTRPLDLHCAANATGYSRKQRGLVWEKYLYLTQNVSNTTQVFKIVPHCGHEMTCMFNSSEFRAEMGSPTDPIGLVHSRRL</sequence>
<dbReference type="AlphaFoldDB" id="A0A433D5I2"/>